<accession>A0A177M915</accession>
<comment type="caution">
    <text evidence="1">The sequence shown here is derived from an EMBL/GenBank/DDBJ whole genome shotgun (WGS) entry which is preliminary data.</text>
</comment>
<organism evidence="1 2">
    <name type="scientific">Methylomonas methanica</name>
    <dbReference type="NCBI Taxonomy" id="421"/>
    <lineage>
        <taxon>Bacteria</taxon>
        <taxon>Pseudomonadati</taxon>
        <taxon>Pseudomonadota</taxon>
        <taxon>Gammaproteobacteria</taxon>
        <taxon>Methylococcales</taxon>
        <taxon>Methylococcaceae</taxon>
        <taxon>Methylomonas</taxon>
    </lineage>
</organism>
<dbReference type="AlphaFoldDB" id="A0A177M915"/>
<proteinExistence type="predicted"/>
<dbReference type="EMBL" id="LUUH01000066">
    <property type="protein sequence ID" value="OAI01803.1"/>
    <property type="molecule type" value="Genomic_DNA"/>
</dbReference>
<sequence length="117" mass="13941">MAAKARRKQFVMQDVDMIRSAAYQDLSGNAVKLLILMQTHWRMYEPIAYSISEAQKRIGCCRGKAHEAFRELESHGFIKLMLEGHFSKQLARKWRLTFREFNDHKPSDEWRIWQPEN</sequence>
<gene>
    <name evidence="1" type="ORF">A1353_00875</name>
</gene>
<name>A0A177M915_METMH</name>
<reference evidence="1 2" key="1">
    <citation type="submission" date="2016-03" db="EMBL/GenBank/DDBJ databases">
        <authorList>
            <person name="Ploux O."/>
        </authorList>
    </citation>
    <scope>NUCLEOTIDE SEQUENCE [LARGE SCALE GENOMIC DNA]</scope>
    <source>
        <strain evidence="1 2">R-45371</strain>
    </source>
</reference>
<dbReference type="Proteomes" id="UP000077763">
    <property type="component" value="Unassembled WGS sequence"/>
</dbReference>
<protein>
    <submittedName>
        <fullName evidence="1">Uncharacterized protein</fullName>
    </submittedName>
</protein>
<evidence type="ECO:0000313" key="2">
    <source>
        <dbReference type="Proteomes" id="UP000077763"/>
    </source>
</evidence>
<evidence type="ECO:0000313" key="1">
    <source>
        <dbReference type="EMBL" id="OAI01803.1"/>
    </source>
</evidence>